<evidence type="ECO:0000313" key="10">
    <source>
        <dbReference type="EMBL" id="BBO76685.1"/>
    </source>
</evidence>
<name>A0A5K7Z7J6_9BACT</name>
<dbReference type="PRINTS" id="PR00469">
    <property type="entry name" value="PNDRDTASEII"/>
</dbReference>
<dbReference type="OrthoDB" id="9806179at2"/>
<evidence type="ECO:0000256" key="5">
    <source>
        <dbReference type="ARBA" id="ARBA00023157"/>
    </source>
</evidence>
<dbReference type="AlphaFoldDB" id="A0A5K7Z7J6"/>
<dbReference type="RefSeq" id="WP_155305496.1">
    <property type="nucleotide sequence ID" value="NZ_AP021875.1"/>
</dbReference>
<dbReference type="PANTHER" id="PTHR48105">
    <property type="entry name" value="THIOREDOXIN REDUCTASE 1-RELATED-RELATED"/>
    <property type="match status" value="1"/>
</dbReference>
<comment type="subunit">
    <text evidence="7">Homodimer.</text>
</comment>
<gene>
    <name evidence="10" type="ORF">DSCW_41020</name>
</gene>
<dbReference type="InterPro" id="IPR005982">
    <property type="entry name" value="Thioredox_Rdtase"/>
</dbReference>
<dbReference type="GO" id="GO:0005737">
    <property type="term" value="C:cytoplasm"/>
    <property type="evidence" value="ECO:0007669"/>
    <property type="project" value="InterPro"/>
</dbReference>
<evidence type="ECO:0000256" key="2">
    <source>
        <dbReference type="ARBA" id="ARBA00022630"/>
    </source>
</evidence>
<dbReference type="KEGG" id="dwd:DSCW_41020"/>
<dbReference type="InterPro" id="IPR036188">
    <property type="entry name" value="FAD/NAD-bd_sf"/>
</dbReference>
<comment type="catalytic activity">
    <reaction evidence="7">
        <text>[thioredoxin]-dithiol + NADP(+) = [thioredoxin]-disulfide + NADPH + H(+)</text>
        <dbReference type="Rhea" id="RHEA:20345"/>
        <dbReference type="Rhea" id="RHEA-COMP:10698"/>
        <dbReference type="Rhea" id="RHEA-COMP:10700"/>
        <dbReference type="ChEBI" id="CHEBI:15378"/>
        <dbReference type="ChEBI" id="CHEBI:29950"/>
        <dbReference type="ChEBI" id="CHEBI:50058"/>
        <dbReference type="ChEBI" id="CHEBI:57783"/>
        <dbReference type="ChEBI" id="CHEBI:58349"/>
        <dbReference type="EC" id="1.8.1.9"/>
    </reaction>
</comment>
<protein>
    <recommendedName>
        <fullName evidence="7">Thioredoxin reductase</fullName>
        <ecNumber evidence="7">1.8.1.9</ecNumber>
    </recommendedName>
</protein>
<dbReference type="Gene3D" id="3.50.50.60">
    <property type="entry name" value="FAD/NAD(P)-binding domain"/>
    <property type="match status" value="2"/>
</dbReference>
<keyword evidence="2 7" id="KW-0285">Flavoprotein</keyword>
<keyword evidence="5" id="KW-1015">Disulfide bond</keyword>
<dbReference type="SUPFAM" id="SSF51905">
    <property type="entry name" value="FAD/NAD(P)-binding domain"/>
    <property type="match status" value="1"/>
</dbReference>
<dbReference type="NCBIfam" id="TIGR01292">
    <property type="entry name" value="TRX_reduct"/>
    <property type="match status" value="1"/>
</dbReference>
<comment type="cofactor">
    <cofactor evidence="8">
        <name>FAD</name>
        <dbReference type="ChEBI" id="CHEBI:57692"/>
    </cofactor>
    <text evidence="8">Binds 1 FAD per subunit.</text>
</comment>
<dbReference type="GO" id="GO:0004791">
    <property type="term" value="F:thioredoxin-disulfide reductase (NADPH) activity"/>
    <property type="evidence" value="ECO:0007669"/>
    <property type="project" value="UniProtKB-UniRule"/>
</dbReference>
<evidence type="ECO:0000256" key="6">
    <source>
        <dbReference type="ARBA" id="ARBA00023284"/>
    </source>
</evidence>
<dbReference type="EMBL" id="AP021875">
    <property type="protein sequence ID" value="BBO76685.1"/>
    <property type="molecule type" value="Genomic_DNA"/>
</dbReference>
<dbReference type="Pfam" id="PF07992">
    <property type="entry name" value="Pyr_redox_2"/>
    <property type="match status" value="1"/>
</dbReference>
<dbReference type="EC" id="1.8.1.9" evidence="7"/>
<keyword evidence="6 7" id="KW-0676">Redox-active center</keyword>
<dbReference type="InterPro" id="IPR050097">
    <property type="entry name" value="Ferredoxin-NADP_redctase_2"/>
</dbReference>
<dbReference type="Proteomes" id="UP000427769">
    <property type="component" value="Chromosome"/>
</dbReference>
<evidence type="ECO:0000313" key="11">
    <source>
        <dbReference type="Proteomes" id="UP000427769"/>
    </source>
</evidence>
<evidence type="ECO:0000256" key="1">
    <source>
        <dbReference type="ARBA" id="ARBA00009333"/>
    </source>
</evidence>
<dbReference type="InterPro" id="IPR008255">
    <property type="entry name" value="Pyr_nucl-diS_OxRdtase_2_AS"/>
</dbReference>
<proteinExistence type="inferred from homology"/>
<sequence>MAKHDFYDLVIIGGGPGGLSAAIYAMRAALKTVLVEKGVPGGQVTMSDEVENYPGFIHISGAELSMKFAQHAESYDLETISQEATALDPGLEYHTVTLANGEVLKSHAVILATGGSPRKLDVPGEREFYGKGVSYCATCDGFFFRGKTVVVVGGGDSAAEEALYLAKLCKKVYIAHRRDELRASKILQQRIFDDCNIEMLWNTVLTDIKAGPDGVEAVGLQDTVTKETRGLSVDGVFIFIGFNPNNELVPAGTRMNADGLVITDEKCETKSPGIYVIGDLRDKFARQIVLSAADGCTAALAAAHFVEAKKSAGPDTCELPADLDQ</sequence>
<evidence type="ECO:0000256" key="7">
    <source>
        <dbReference type="RuleBase" id="RU003880"/>
    </source>
</evidence>
<dbReference type="GO" id="GO:0019430">
    <property type="term" value="P:removal of superoxide radicals"/>
    <property type="evidence" value="ECO:0007669"/>
    <property type="project" value="UniProtKB-UniRule"/>
</dbReference>
<keyword evidence="3 7" id="KW-0274">FAD</keyword>
<organism evidence="10 11">
    <name type="scientific">Desulfosarcina widdelii</name>
    <dbReference type="NCBI Taxonomy" id="947919"/>
    <lineage>
        <taxon>Bacteria</taxon>
        <taxon>Pseudomonadati</taxon>
        <taxon>Thermodesulfobacteriota</taxon>
        <taxon>Desulfobacteria</taxon>
        <taxon>Desulfobacterales</taxon>
        <taxon>Desulfosarcinaceae</taxon>
        <taxon>Desulfosarcina</taxon>
    </lineage>
</organism>
<comment type="similarity">
    <text evidence="1 7">Belongs to the class-II pyridine nucleotide-disulfide oxidoreductase family.</text>
</comment>
<accession>A0A5K7Z7J6</accession>
<dbReference type="PROSITE" id="PS00573">
    <property type="entry name" value="PYRIDINE_REDOX_2"/>
    <property type="match status" value="1"/>
</dbReference>
<keyword evidence="11" id="KW-1185">Reference proteome</keyword>
<keyword evidence="8" id="KW-0521">NADP</keyword>
<keyword evidence="4 7" id="KW-0560">Oxidoreductase</keyword>
<evidence type="ECO:0000259" key="9">
    <source>
        <dbReference type="Pfam" id="PF07992"/>
    </source>
</evidence>
<dbReference type="PRINTS" id="PR00368">
    <property type="entry name" value="FADPNR"/>
</dbReference>
<feature type="domain" description="FAD/NAD(P)-binding" evidence="9">
    <location>
        <begin position="7"/>
        <end position="282"/>
    </location>
</feature>
<dbReference type="InterPro" id="IPR023753">
    <property type="entry name" value="FAD/NAD-binding_dom"/>
</dbReference>
<evidence type="ECO:0000256" key="8">
    <source>
        <dbReference type="RuleBase" id="RU003881"/>
    </source>
</evidence>
<evidence type="ECO:0000256" key="3">
    <source>
        <dbReference type="ARBA" id="ARBA00022827"/>
    </source>
</evidence>
<evidence type="ECO:0000256" key="4">
    <source>
        <dbReference type="ARBA" id="ARBA00023002"/>
    </source>
</evidence>
<reference evidence="10 11" key="1">
    <citation type="submission" date="2019-11" db="EMBL/GenBank/DDBJ databases">
        <title>Comparative genomics of hydrocarbon-degrading Desulfosarcina strains.</title>
        <authorList>
            <person name="Watanabe M."/>
            <person name="Kojima H."/>
            <person name="Fukui M."/>
        </authorList>
    </citation>
    <scope>NUCLEOTIDE SEQUENCE [LARGE SCALE GENOMIC DNA]</scope>
    <source>
        <strain evidence="10 11">PP31</strain>
    </source>
</reference>